<keyword evidence="1" id="KW-0472">Membrane</keyword>
<feature type="transmembrane region" description="Helical" evidence="1">
    <location>
        <begin position="44"/>
        <end position="62"/>
    </location>
</feature>
<accession>A0A841TX81</accession>
<feature type="transmembrane region" description="Helical" evidence="1">
    <location>
        <begin position="6"/>
        <end position="24"/>
    </location>
</feature>
<comment type="caution">
    <text evidence="2">The sequence shown here is derived from an EMBL/GenBank/DDBJ whole genome shotgun (WGS) entry which is preliminary data.</text>
</comment>
<feature type="transmembrane region" description="Helical" evidence="1">
    <location>
        <begin position="200"/>
        <end position="219"/>
    </location>
</feature>
<sequence>MEFEAYHAAHWAALAVAAAVLFIIVGQRERLRRPGANRAARRSLAALLAGSEAALQISYAVGGGWDVYALPFELCSITLWLSAVLLLTGNRRLYEVSFFLGTLGATQALLTPNLSATFPEFGYFHFFIAHIAIVAANVYMTVVERLRPTFSSVLRALAWLHALAIPAAIANLAFGTNFMYLARKPNTASLLDLLGPWPWYLLQLEVVAFLLCLALLGLVRLADRLAGSNEAYGRLKPNE</sequence>
<keyword evidence="1" id="KW-1133">Transmembrane helix</keyword>
<dbReference type="Proteomes" id="UP000553776">
    <property type="component" value="Unassembled WGS sequence"/>
</dbReference>
<dbReference type="InterPro" id="IPR011737">
    <property type="entry name" value="CHP02206_TP0381"/>
</dbReference>
<keyword evidence="3" id="KW-1185">Reference proteome</keyword>
<dbReference type="RefSeq" id="WP_185134506.1">
    <property type="nucleotide sequence ID" value="NZ_JACJVR010000011.1"/>
</dbReference>
<dbReference type="NCBIfam" id="TIGR02206">
    <property type="entry name" value="intg_mem_TP0381"/>
    <property type="match status" value="1"/>
</dbReference>
<protein>
    <submittedName>
        <fullName evidence="2">TIGR02206 family membrane protein</fullName>
    </submittedName>
</protein>
<keyword evidence="1" id="KW-0812">Transmembrane</keyword>
<proteinExistence type="predicted"/>
<evidence type="ECO:0000256" key="1">
    <source>
        <dbReference type="SAM" id="Phobius"/>
    </source>
</evidence>
<organism evidence="2 3">
    <name type="scientific">Cohnella xylanilytica</name>
    <dbReference type="NCBI Taxonomy" id="557555"/>
    <lineage>
        <taxon>Bacteria</taxon>
        <taxon>Bacillati</taxon>
        <taxon>Bacillota</taxon>
        <taxon>Bacilli</taxon>
        <taxon>Bacillales</taxon>
        <taxon>Paenibacillaceae</taxon>
        <taxon>Cohnella</taxon>
    </lineage>
</organism>
<name>A0A841TX81_9BACL</name>
<feature type="transmembrane region" description="Helical" evidence="1">
    <location>
        <begin position="122"/>
        <end position="142"/>
    </location>
</feature>
<evidence type="ECO:0000313" key="3">
    <source>
        <dbReference type="Proteomes" id="UP000553776"/>
    </source>
</evidence>
<gene>
    <name evidence="2" type="ORF">H7B90_03600</name>
</gene>
<dbReference type="Pfam" id="PF14808">
    <property type="entry name" value="TMEM164"/>
    <property type="match status" value="1"/>
</dbReference>
<reference evidence="2 3" key="1">
    <citation type="submission" date="2020-08" db="EMBL/GenBank/DDBJ databases">
        <title>Cohnella phylogeny.</title>
        <authorList>
            <person name="Dunlap C."/>
        </authorList>
    </citation>
    <scope>NUCLEOTIDE SEQUENCE [LARGE SCALE GENOMIC DNA]</scope>
    <source>
        <strain evidence="2 3">DSM 25239</strain>
    </source>
</reference>
<feature type="transmembrane region" description="Helical" evidence="1">
    <location>
        <begin position="154"/>
        <end position="180"/>
    </location>
</feature>
<dbReference type="AlphaFoldDB" id="A0A841TX81"/>
<dbReference type="EMBL" id="JACJVR010000011">
    <property type="protein sequence ID" value="MBB6690480.1"/>
    <property type="molecule type" value="Genomic_DNA"/>
</dbReference>
<feature type="transmembrane region" description="Helical" evidence="1">
    <location>
        <begin position="68"/>
        <end position="86"/>
    </location>
</feature>
<evidence type="ECO:0000313" key="2">
    <source>
        <dbReference type="EMBL" id="MBB6690480.1"/>
    </source>
</evidence>
<feature type="transmembrane region" description="Helical" evidence="1">
    <location>
        <begin position="93"/>
        <end position="110"/>
    </location>
</feature>